<evidence type="ECO:0000256" key="8">
    <source>
        <dbReference type="ARBA" id="ARBA00023157"/>
    </source>
</evidence>
<dbReference type="GO" id="GO:0016491">
    <property type="term" value="F:oxidoreductase activity"/>
    <property type="evidence" value="ECO:0007669"/>
    <property type="project" value="UniProtKB-KW"/>
</dbReference>
<proteinExistence type="inferred from homology"/>
<dbReference type="GO" id="GO:0048038">
    <property type="term" value="F:quinone binding"/>
    <property type="evidence" value="ECO:0007669"/>
    <property type="project" value="UniProtKB-KW"/>
</dbReference>
<dbReference type="InterPro" id="IPR038354">
    <property type="entry name" value="VKOR_sf"/>
</dbReference>
<evidence type="ECO:0000256" key="5">
    <source>
        <dbReference type="ARBA" id="ARBA00022989"/>
    </source>
</evidence>
<reference evidence="12 13" key="1">
    <citation type="submission" date="2020-05" db="EMBL/GenBank/DDBJ databases">
        <title>Genome sequencing of Spirosoma sp. TS118.</title>
        <authorList>
            <person name="Lee J.-H."/>
            <person name="Jeong S."/>
            <person name="Zhao L."/>
            <person name="Jung J.-H."/>
            <person name="Kim M.-K."/>
            <person name="Lim S."/>
        </authorList>
    </citation>
    <scope>NUCLEOTIDE SEQUENCE [LARGE SCALE GENOMIC DNA]</scope>
    <source>
        <strain evidence="12 13">TS118</strain>
    </source>
</reference>
<evidence type="ECO:0000256" key="9">
    <source>
        <dbReference type="ARBA" id="ARBA00023284"/>
    </source>
</evidence>
<keyword evidence="13" id="KW-1185">Reference proteome</keyword>
<sequence length="194" mass="21071">MDTALHSTTRSSDIPPGWTYNPSTWGERLPLVAAAVAGLGTALYLSAYQLNYIESVWDPFFGSASSEIILNSPISKVLPIPDALLGAIGYFLDAISGIIGRTKRWKTMPWIVVLFGVAVGPLGITSLFLVVAQPVMFHAWCTLCLVSAIISIIMIGPAMDEVLASLQYLQRVKRSGLSVWKAFWGNEEINANVN</sequence>
<evidence type="ECO:0000256" key="10">
    <source>
        <dbReference type="SAM" id="Phobius"/>
    </source>
</evidence>
<dbReference type="AlphaFoldDB" id="A0A6M5YE15"/>
<dbReference type="CDD" id="cd12919">
    <property type="entry name" value="VKOR_2"/>
    <property type="match status" value="1"/>
</dbReference>
<gene>
    <name evidence="12" type="ORF">HNV11_18380</name>
</gene>
<comment type="similarity">
    <text evidence="2">Belongs to the VKOR family.</text>
</comment>
<dbReference type="GO" id="GO:0016020">
    <property type="term" value="C:membrane"/>
    <property type="evidence" value="ECO:0007669"/>
    <property type="project" value="UniProtKB-SubCell"/>
</dbReference>
<dbReference type="InterPro" id="IPR012932">
    <property type="entry name" value="VKOR"/>
</dbReference>
<evidence type="ECO:0000256" key="4">
    <source>
        <dbReference type="ARBA" id="ARBA00022719"/>
    </source>
</evidence>
<keyword evidence="3 10" id="KW-0812">Transmembrane</keyword>
<dbReference type="KEGG" id="stae:HNV11_18380"/>
<dbReference type="RefSeq" id="WP_171741049.1">
    <property type="nucleotide sequence ID" value="NZ_CP053435.1"/>
</dbReference>
<keyword evidence="4" id="KW-0874">Quinone</keyword>
<feature type="transmembrane region" description="Helical" evidence="10">
    <location>
        <begin position="137"/>
        <end position="159"/>
    </location>
</feature>
<name>A0A6M5YE15_9BACT</name>
<keyword evidence="8" id="KW-1015">Disulfide bond</keyword>
<evidence type="ECO:0000256" key="2">
    <source>
        <dbReference type="ARBA" id="ARBA00006214"/>
    </source>
</evidence>
<evidence type="ECO:0000256" key="7">
    <source>
        <dbReference type="ARBA" id="ARBA00023136"/>
    </source>
</evidence>
<evidence type="ECO:0000313" key="13">
    <source>
        <dbReference type="Proteomes" id="UP000502756"/>
    </source>
</evidence>
<evidence type="ECO:0000259" key="11">
    <source>
        <dbReference type="Pfam" id="PF07884"/>
    </source>
</evidence>
<feature type="transmembrane region" description="Helical" evidence="10">
    <location>
        <begin position="111"/>
        <end position="131"/>
    </location>
</feature>
<keyword evidence="9" id="KW-0676">Redox-active center</keyword>
<evidence type="ECO:0000256" key="1">
    <source>
        <dbReference type="ARBA" id="ARBA00004141"/>
    </source>
</evidence>
<keyword evidence="5 10" id="KW-1133">Transmembrane helix</keyword>
<evidence type="ECO:0000256" key="6">
    <source>
        <dbReference type="ARBA" id="ARBA00023002"/>
    </source>
</evidence>
<dbReference type="Pfam" id="PF07884">
    <property type="entry name" value="VKOR"/>
    <property type="match status" value="1"/>
</dbReference>
<keyword evidence="7 10" id="KW-0472">Membrane</keyword>
<keyword evidence="6" id="KW-0560">Oxidoreductase</keyword>
<accession>A0A6M5YE15</accession>
<feature type="domain" description="Vitamin K epoxide reductase" evidence="11">
    <location>
        <begin position="30"/>
        <end position="155"/>
    </location>
</feature>
<organism evidence="12 13">
    <name type="scientific">Spirosoma taeanense</name>
    <dbReference type="NCBI Taxonomy" id="2735870"/>
    <lineage>
        <taxon>Bacteria</taxon>
        <taxon>Pseudomonadati</taxon>
        <taxon>Bacteroidota</taxon>
        <taxon>Cytophagia</taxon>
        <taxon>Cytophagales</taxon>
        <taxon>Cytophagaceae</taxon>
        <taxon>Spirosoma</taxon>
    </lineage>
</organism>
<dbReference type="Proteomes" id="UP000502756">
    <property type="component" value="Chromosome"/>
</dbReference>
<evidence type="ECO:0000313" key="12">
    <source>
        <dbReference type="EMBL" id="QJW91202.1"/>
    </source>
</evidence>
<dbReference type="EMBL" id="CP053435">
    <property type="protein sequence ID" value="QJW91202.1"/>
    <property type="molecule type" value="Genomic_DNA"/>
</dbReference>
<evidence type="ECO:0000256" key="3">
    <source>
        <dbReference type="ARBA" id="ARBA00022692"/>
    </source>
</evidence>
<protein>
    <submittedName>
        <fullName evidence="12">Vitamin K epoxide reductase family protein</fullName>
    </submittedName>
</protein>
<dbReference type="Gene3D" id="1.20.1440.130">
    <property type="entry name" value="VKOR domain"/>
    <property type="match status" value="1"/>
</dbReference>
<comment type="subcellular location">
    <subcellularLocation>
        <location evidence="1">Membrane</location>
        <topology evidence="1">Multi-pass membrane protein</topology>
    </subcellularLocation>
</comment>